<keyword evidence="8 9" id="KW-0472">Membrane</keyword>
<feature type="transmembrane region" description="Helical" evidence="9">
    <location>
        <begin position="342"/>
        <end position="359"/>
    </location>
</feature>
<comment type="similarity">
    <text evidence="2">Belongs to the oligopeptide OPT transporter (TC 2.A.67.1) family.</text>
</comment>
<keyword evidence="4 9" id="KW-0812">Transmembrane</keyword>
<keyword evidence="6" id="KW-0653">Protein transport</keyword>
<evidence type="ECO:0000256" key="4">
    <source>
        <dbReference type="ARBA" id="ARBA00022692"/>
    </source>
</evidence>
<gene>
    <name evidence="10" type="ORF">KFL_005830020</name>
</gene>
<feature type="transmembrane region" description="Helical" evidence="9">
    <location>
        <begin position="264"/>
        <end position="280"/>
    </location>
</feature>
<dbReference type="STRING" id="105231.A0A1Y1IGG0"/>
<keyword evidence="11" id="KW-1185">Reference proteome</keyword>
<keyword evidence="3" id="KW-0813">Transport</keyword>
<evidence type="ECO:0000256" key="7">
    <source>
        <dbReference type="ARBA" id="ARBA00022989"/>
    </source>
</evidence>
<evidence type="ECO:0000256" key="8">
    <source>
        <dbReference type="ARBA" id="ARBA00023136"/>
    </source>
</evidence>
<reference evidence="10 11" key="1">
    <citation type="journal article" date="2014" name="Nat. Commun.">
        <title>Klebsormidium flaccidum genome reveals primary factors for plant terrestrial adaptation.</title>
        <authorList>
            <person name="Hori K."/>
            <person name="Maruyama F."/>
            <person name="Fujisawa T."/>
            <person name="Togashi T."/>
            <person name="Yamamoto N."/>
            <person name="Seo M."/>
            <person name="Sato S."/>
            <person name="Yamada T."/>
            <person name="Mori H."/>
            <person name="Tajima N."/>
            <person name="Moriyama T."/>
            <person name="Ikeuchi M."/>
            <person name="Watanabe M."/>
            <person name="Wada H."/>
            <person name="Kobayashi K."/>
            <person name="Saito M."/>
            <person name="Masuda T."/>
            <person name="Sasaki-Sekimoto Y."/>
            <person name="Mashiguchi K."/>
            <person name="Awai K."/>
            <person name="Shimojima M."/>
            <person name="Masuda S."/>
            <person name="Iwai M."/>
            <person name="Nobusawa T."/>
            <person name="Narise T."/>
            <person name="Kondo S."/>
            <person name="Saito H."/>
            <person name="Sato R."/>
            <person name="Murakawa M."/>
            <person name="Ihara Y."/>
            <person name="Oshima-Yamada Y."/>
            <person name="Ohtaka K."/>
            <person name="Satoh M."/>
            <person name="Sonobe K."/>
            <person name="Ishii M."/>
            <person name="Ohtani R."/>
            <person name="Kanamori-Sato M."/>
            <person name="Honoki R."/>
            <person name="Miyazaki D."/>
            <person name="Mochizuki H."/>
            <person name="Umetsu J."/>
            <person name="Higashi K."/>
            <person name="Shibata D."/>
            <person name="Kamiya Y."/>
            <person name="Sato N."/>
            <person name="Nakamura Y."/>
            <person name="Tabata S."/>
            <person name="Ida S."/>
            <person name="Kurokawa K."/>
            <person name="Ohta H."/>
        </authorList>
    </citation>
    <scope>NUCLEOTIDE SEQUENCE [LARGE SCALE GENOMIC DNA]</scope>
    <source>
        <strain evidence="10 11">NIES-2285</strain>
    </source>
</reference>
<feature type="transmembrane region" description="Helical" evidence="9">
    <location>
        <begin position="366"/>
        <end position="389"/>
    </location>
</feature>
<feature type="transmembrane region" description="Helical" evidence="9">
    <location>
        <begin position="607"/>
        <end position="630"/>
    </location>
</feature>
<name>A0A1Y1IGG0_KLENI</name>
<dbReference type="Pfam" id="PF03169">
    <property type="entry name" value="OPT"/>
    <property type="match status" value="1"/>
</dbReference>
<dbReference type="GO" id="GO:0015031">
    <property type="term" value="P:protein transport"/>
    <property type="evidence" value="ECO:0007669"/>
    <property type="project" value="UniProtKB-KW"/>
</dbReference>
<feature type="transmembrane region" description="Helical" evidence="9">
    <location>
        <begin position="496"/>
        <end position="518"/>
    </location>
</feature>
<dbReference type="AlphaFoldDB" id="A0A1Y1IGG0"/>
<dbReference type="GO" id="GO:0005886">
    <property type="term" value="C:plasma membrane"/>
    <property type="evidence" value="ECO:0000318"/>
    <property type="project" value="GO_Central"/>
</dbReference>
<feature type="transmembrane region" description="Helical" evidence="9">
    <location>
        <begin position="232"/>
        <end position="252"/>
    </location>
</feature>
<evidence type="ECO:0000256" key="2">
    <source>
        <dbReference type="ARBA" id="ARBA00005484"/>
    </source>
</evidence>
<dbReference type="InterPro" id="IPR004648">
    <property type="entry name" value="Oligpept_transpt"/>
</dbReference>
<dbReference type="PANTHER" id="PTHR22601">
    <property type="entry name" value="ISP4 LIKE PROTEIN"/>
    <property type="match status" value="1"/>
</dbReference>
<evidence type="ECO:0000256" key="1">
    <source>
        <dbReference type="ARBA" id="ARBA00004141"/>
    </source>
</evidence>
<dbReference type="OMA" id="FLYCMIG"/>
<dbReference type="NCBIfam" id="TIGR00728">
    <property type="entry name" value="OPT_sfam"/>
    <property type="match status" value="1"/>
</dbReference>
<feature type="transmembrane region" description="Helical" evidence="9">
    <location>
        <begin position="650"/>
        <end position="667"/>
    </location>
</feature>
<evidence type="ECO:0000256" key="5">
    <source>
        <dbReference type="ARBA" id="ARBA00022856"/>
    </source>
</evidence>
<dbReference type="InterPro" id="IPR004813">
    <property type="entry name" value="OPT"/>
</dbReference>
<evidence type="ECO:0000256" key="3">
    <source>
        <dbReference type="ARBA" id="ARBA00022448"/>
    </source>
</evidence>
<feature type="transmembrane region" description="Helical" evidence="9">
    <location>
        <begin position="130"/>
        <end position="149"/>
    </location>
</feature>
<dbReference type="GO" id="GO:0035673">
    <property type="term" value="F:oligopeptide transmembrane transporter activity"/>
    <property type="evidence" value="ECO:0000318"/>
    <property type="project" value="GO_Central"/>
</dbReference>
<dbReference type="NCBIfam" id="TIGR00727">
    <property type="entry name" value="ISP4_OPT"/>
    <property type="match status" value="1"/>
</dbReference>
<comment type="subcellular location">
    <subcellularLocation>
        <location evidence="1">Membrane</location>
        <topology evidence="1">Multi-pass membrane protein</topology>
    </subcellularLocation>
</comment>
<sequence length="817" mass="90610">MVHFQKPWVTGDAMAGLENGAGNVLSDKTLDNGKPSSVKGFSAVEAGEADGTEMREYPAGVGLTSAAPEFGMPRIAGPELHKMHERKRAVNDPEKDATEVIDDDMSPIEEVNLTVPNTDDYTLPVWTIRVWVLGILSCAVLAFVNQFFWFRTEPLIVSALAFQIITLPLGRFMHKILPARRFLGVNLNPGPFNVKEHVLITIFANCGYSFGNGNAYAIDIVTIMRQFYGKELNFGAAVLLVVTTQSVGYGFAGLMRKFLVEPAHFWWPTNLVNVSLFRTLHEKETGRGMTRIKFFLIAAFLSFIWYMVPGYVMTIMTSLSWICWAFKKSVTAQQVGSGLEGLGLGAFALDWATISAFLLSPLATPWFAIANVLVGFLLVTYVIVPIVYWNNIYDAKNYPILSSRLFLKTGQPYVTSKILDSNLQVDYAKYAAYGKPHLTGFFAITYGVGFATLTATISHLLLWHGRDIYHRARSSLGERMPDIHTRLMQRYQDIPWIWFIILLVVTVGLSIVTCEVFGLQLPWWGVLLATALAIFFTLPVGVIAATTNQIPGLNIITEFMIGFILPGKPIANVVFKTYGYISMTQAISFLQDFKLGQYMKIPPRPMFIVQVVGTLIAGIMNLAVAFWLYGSINNICNTNLLPDGSPWTCPSANVFYSASIIWGVIGPKRIFGSLGDYSALNWFFLAGFLLPVPFWAAAQVFPKVKWLRKVNVPVILGATALLPPATPVNYSSWILTGFIFNYLIFKYYKGWWSRYNYVLSAALDTGVAFMGIIIFAALQNQNTVLSWWGNGGTTTDHCPLASCPTAPGIVVEGCPVF</sequence>
<evidence type="ECO:0000256" key="9">
    <source>
        <dbReference type="SAM" id="Phobius"/>
    </source>
</evidence>
<proteinExistence type="inferred from homology"/>
<dbReference type="EMBL" id="DF237532">
    <property type="protein sequence ID" value="GAQ89964.1"/>
    <property type="molecule type" value="Genomic_DNA"/>
</dbReference>
<feature type="transmembrane region" description="Helical" evidence="9">
    <location>
        <begin position="755"/>
        <end position="778"/>
    </location>
</feature>
<keyword evidence="5" id="KW-0571">Peptide transport</keyword>
<evidence type="ECO:0000313" key="11">
    <source>
        <dbReference type="Proteomes" id="UP000054558"/>
    </source>
</evidence>
<feature type="transmembrane region" description="Helical" evidence="9">
    <location>
        <begin position="441"/>
        <end position="463"/>
    </location>
</feature>
<keyword evidence="7 9" id="KW-1133">Transmembrane helix</keyword>
<feature type="transmembrane region" description="Helical" evidence="9">
    <location>
        <begin position="292"/>
        <end position="322"/>
    </location>
</feature>
<accession>A0A1Y1IGG0</accession>
<feature type="transmembrane region" description="Helical" evidence="9">
    <location>
        <begin position="524"/>
        <end position="545"/>
    </location>
</feature>
<feature type="transmembrane region" description="Helical" evidence="9">
    <location>
        <begin position="730"/>
        <end position="748"/>
    </location>
</feature>
<feature type="transmembrane region" description="Helical" evidence="9">
    <location>
        <begin position="155"/>
        <end position="173"/>
    </location>
</feature>
<organism evidence="10 11">
    <name type="scientific">Klebsormidium nitens</name>
    <name type="common">Green alga</name>
    <name type="synonym">Ulothrix nitens</name>
    <dbReference type="NCBI Taxonomy" id="105231"/>
    <lineage>
        <taxon>Eukaryota</taxon>
        <taxon>Viridiplantae</taxon>
        <taxon>Streptophyta</taxon>
        <taxon>Klebsormidiophyceae</taxon>
        <taxon>Klebsormidiales</taxon>
        <taxon>Klebsormidiaceae</taxon>
        <taxon>Klebsormidium</taxon>
    </lineage>
</organism>
<evidence type="ECO:0000256" key="6">
    <source>
        <dbReference type="ARBA" id="ARBA00022927"/>
    </source>
</evidence>
<evidence type="ECO:0000313" key="10">
    <source>
        <dbReference type="EMBL" id="GAQ89964.1"/>
    </source>
</evidence>
<dbReference type="OrthoDB" id="9986677at2759"/>
<protein>
    <submittedName>
        <fullName evidence="10">Oligopeptide transporter</fullName>
    </submittedName>
</protein>
<feature type="transmembrane region" description="Helical" evidence="9">
    <location>
        <begin position="679"/>
        <end position="698"/>
    </location>
</feature>
<dbReference type="Proteomes" id="UP000054558">
    <property type="component" value="Unassembled WGS sequence"/>
</dbReference>